<evidence type="ECO:0000313" key="13">
    <source>
        <dbReference type="Proteomes" id="UP000431922"/>
    </source>
</evidence>
<feature type="binding site" description="axial binding residue" evidence="9">
    <location>
        <position position="70"/>
    </location>
    <ligand>
        <name>heme c</name>
        <dbReference type="ChEBI" id="CHEBI:61717"/>
        <label>2</label>
    </ligand>
    <ligandPart>
        <name>Fe</name>
        <dbReference type="ChEBI" id="CHEBI:18248"/>
    </ligandPart>
</feature>
<keyword evidence="4 9" id="KW-0479">Metal-binding</keyword>
<feature type="region of interest" description="Disordered" evidence="10">
    <location>
        <begin position="132"/>
        <end position="159"/>
    </location>
</feature>
<comment type="subcellular location">
    <subcellularLocation>
        <location evidence="1">Periplasm</location>
    </subcellularLocation>
</comment>
<evidence type="ECO:0000256" key="1">
    <source>
        <dbReference type="ARBA" id="ARBA00004418"/>
    </source>
</evidence>
<reference evidence="12 13" key="1">
    <citation type="submission" date="2019-12" db="EMBL/GenBank/DDBJ databases">
        <title>Genomic-based taxomic classification of the family Erythrobacteraceae.</title>
        <authorList>
            <person name="Xu L."/>
        </authorList>
    </citation>
    <scope>NUCLEOTIDE SEQUENCE [LARGE SCALE GENOMIC DNA]</scope>
    <source>
        <strain evidence="12 13">KCTC 42453</strain>
    </source>
</reference>
<sequence>MEYFAEGQRRHPQMAWIAGRLDWSARQKVAVYYSEMPVPEGSGSSIECGEIELYQQGDPARGLPSCASCHGEDGAGVGQGNPPLAQQPAPYLEKQLKLWAEGERYGDPNNAMTRISRLLTENEMKGLANYSSALPDANAYPGPPEACLPARRPDPRNGA</sequence>
<evidence type="ECO:0000256" key="8">
    <source>
        <dbReference type="PIRSR" id="PIRSR000005-1"/>
    </source>
</evidence>
<evidence type="ECO:0000313" key="12">
    <source>
        <dbReference type="EMBL" id="MXP42890.1"/>
    </source>
</evidence>
<dbReference type="InterPro" id="IPR024167">
    <property type="entry name" value="Cytochrome_c4-like"/>
</dbReference>
<dbReference type="OrthoDB" id="9773456at2"/>
<evidence type="ECO:0000256" key="5">
    <source>
        <dbReference type="ARBA" id="ARBA00022764"/>
    </source>
</evidence>
<evidence type="ECO:0000256" key="9">
    <source>
        <dbReference type="PIRSR" id="PIRSR000005-2"/>
    </source>
</evidence>
<dbReference type="SUPFAM" id="SSF46626">
    <property type="entry name" value="Cytochrome c"/>
    <property type="match status" value="1"/>
</dbReference>
<keyword evidence="5" id="KW-0574">Periplasm</keyword>
<dbReference type="Gene3D" id="1.10.760.10">
    <property type="entry name" value="Cytochrome c-like domain"/>
    <property type="match status" value="1"/>
</dbReference>
<feature type="binding site" description="covalent" evidence="8">
    <location>
        <position position="66"/>
    </location>
    <ligand>
        <name>heme c</name>
        <dbReference type="ChEBI" id="CHEBI:61717"/>
        <label>2</label>
    </ligand>
</feature>
<feature type="binding site" description="axial binding residue" evidence="9">
    <location>
        <position position="112"/>
    </location>
    <ligand>
        <name>heme c</name>
        <dbReference type="ChEBI" id="CHEBI:61717"/>
        <label>2</label>
    </ligand>
    <ligandPart>
        <name>Fe</name>
        <dbReference type="ChEBI" id="CHEBI:18248"/>
    </ligandPart>
</feature>
<organism evidence="12 13">
    <name type="scientific">Allopontixanthobacter sediminis</name>
    <dbReference type="NCBI Taxonomy" id="1689985"/>
    <lineage>
        <taxon>Bacteria</taxon>
        <taxon>Pseudomonadati</taxon>
        <taxon>Pseudomonadota</taxon>
        <taxon>Alphaproteobacteria</taxon>
        <taxon>Sphingomonadales</taxon>
        <taxon>Erythrobacteraceae</taxon>
        <taxon>Allopontixanthobacter</taxon>
    </lineage>
</organism>
<keyword evidence="7 9" id="KW-0408">Iron</keyword>
<feature type="binding site" description="axial binding residue" evidence="9">
    <location>
        <position position="14"/>
    </location>
    <ligand>
        <name>heme c</name>
        <dbReference type="ChEBI" id="CHEBI:61717"/>
        <label>1</label>
    </ligand>
    <ligandPart>
        <name>Fe</name>
        <dbReference type="ChEBI" id="CHEBI:18248"/>
    </ligandPart>
</feature>
<dbReference type="GO" id="GO:0020037">
    <property type="term" value="F:heme binding"/>
    <property type="evidence" value="ECO:0007669"/>
    <property type="project" value="InterPro"/>
</dbReference>
<dbReference type="Pfam" id="PF00034">
    <property type="entry name" value="Cytochrom_C"/>
    <property type="match status" value="1"/>
</dbReference>
<keyword evidence="6" id="KW-0249">Electron transport</keyword>
<evidence type="ECO:0000256" key="10">
    <source>
        <dbReference type="SAM" id="MobiDB-lite"/>
    </source>
</evidence>
<gene>
    <name evidence="12" type="ORF">GRI65_00300</name>
</gene>
<evidence type="ECO:0000256" key="6">
    <source>
        <dbReference type="ARBA" id="ARBA00022982"/>
    </source>
</evidence>
<dbReference type="Proteomes" id="UP000431922">
    <property type="component" value="Unassembled WGS sequence"/>
</dbReference>
<dbReference type="PANTHER" id="PTHR33751:SF9">
    <property type="entry name" value="CYTOCHROME C4"/>
    <property type="match status" value="1"/>
</dbReference>
<dbReference type="AlphaFoldDB" id="A0A845AXB7"/>
<dbReference type="GO" id="GO:0009055">
    <property type="term" value="F:electron transfer activity"/>
    <property type="evidence" value="ECO:0007669"/>
    <property type="project" value="InterPro"/>
</dbReference>
<comment type="PTM">
    <text evidence="8">Binds 2 heme c groups covalently per subunit.</text>
</comment>
<name>A0A845AXB7_9SPHN</name>
<dbReference type="PANTHER" id="PTHR33751">
    <property type="entry name" value="CBB3-TYPE CYTOCHROME C OXIDASE SUBUNIT FIXP"/>
    <property type="match status" value="1"/>
</dbReference>
<evidence type="ECO:0000259" key="11">
    <source>
        <dbReference type="PROSITE" id="PS51007"/>
    </source>
</evidence>
<dbReference type="InterPro" id="IPR050597">
    <property type="entry name" value="Cytochrome_c_Oxidase_Subunit"/>
</dbReference>
<dbReference type="InterPro" id="IPR009056">
    <property type="entry name" value="Cyt_c-like_dom"/>
</dbReference>
<keyword evidence="2" id="KW-0813">Transport</keyword>
<dbReference type="InterPro" id="IPR036909">
    <property type="entry name" value="Cyt_c-like_dom_sf"/>
</dbReference>
<comment type="caution">
    <text evidence="12">The sequence shown here is derived from an EMBL/GenBank/DDBJ whole genome shotgun (WGS) entry which is preliminary data.</text>
</comment>
<evidence type="ECO:0000256" key="3">
    <source>
        <dbReference type="ARBA" id="ARBA00022617"/>
    </source>
</evidence>
<evidence type="ECO:0000256" key="4">
    <source>
        <dbReference type="ARBA" id="ARBA00022723"/>
    </source>
</evidence>
<proteinExistence type="predicted"/>
<feature type="binding site" description="covalent" evidence="8">
    <location>
        <position position="69"/>
    </location>
    <ligand>
        <name>heme c</name>
        <dbReference type="ChEBI" id="CHEBI:61717"/>
        <label>2</label>
    </ligand>
</feature>
<dbReference type="GO" id="GO:0042597">
    <property type="term" value="C:periplasmic space"/>
    <property type="evidence" value="ECO:0007669"/>
    <property type="project" value="UniProtKB-SubCell"/>
</dbReference>
<dbReference type="PIRSF" id="PIRSF000005">
    <property type="entry name" value="Cytochrome_c4"/>
    <property type="match status" value="1"/>
</dbReference>
<evidence type="ECO:0000256" key="7">
    <source>
        <dbReference type="ARBA" id="ARBA00023004"/>
    </source>
</evidence>
<keyword evidence="3 8" id="KW-0349">Heme</keyword>
<dbReference type="PROSITE" id="PS51007">
    <property type="entry name" value="CYTC"/>
    <property type="match status" value="1"/>
</dbReference>
<dbReference type="GO" id="GO:0005506">
    <property type="term" value="F:iron ion binding"/>
    <property type="evidence" value="ECO:0007669"/>
    <property type="project" value="InterPro"/>
</dbReference>
<keyword evidence="13" id="KW-1185">Reference proteome</keyword>
<protein>
    <submittedName>
        <fullName evidence="12">C-type cytochrome</fullName>
    </submittedName>
</protein>
<feature type="domain" description="Cytochrome c" evidence="11">
    <location>
        <begin position="52"/>
        <end position="135"/>
    </location>
</feature>
<accession>A0A845AXB7</accession>
<evidence type="ECO:0000256" key="2">
    <source>
        <dbReference type="ARBA" id="ARBA00022448"/>
    </source>
</evidence>
<dbReference type="EMBL" id="WTYL01000001">
    <property type="protein sequence ID" value="MXP42890.1"/>
    <property type="molecule type" value="Genomic_DNA"/>
</dbReference>